<name>A0A2W4Y1W4_9CYAN</name>
<protein>
    <submittedName>
        <fullName evidence="2">Type II toxin-antitoxin system prevent-host-death family antitoxin</fullName>
    </submittedName>
</protein>
<reference evidence="2 3" key="2">
    <citation type="submission" date="2018-06" db="EMBL/GenBank/DDBJ databases">
        <title>Metagenomic assembly of (sub)arctic Cyanobacteria and their associated microbiome from non-axenic cultures.</title>
        <authorList>
            <person name="Baurain D."/>
        </authorList>
    </citation>
    <scope>NUCLEOTIDE SEQUENCE [LARGE SCALE GENOMIC DNA]</scope>
    <source>
        <strain evidence="2">ULC066bin1</strain>
    </source>
</reference>
<dbReference type="Proteomes" id="UP000249467">
    <property type="component" value="Unassembled WGS sequence"/>
</dbReference>
<accession>A0A2W4Y1W4</accession>
<evidence type="ECO:0000256" key="1">
    <source>
        <dbReference type="ARBA" id="ARBA00009981"/>
    </source>
</evidence>
<reference evidence="2 3" key="1">
    <citation type="submission" date="2018-04" db="EMBL/GenBank/DDBJ databases">
        <authorList>
            <person name="Go L.Y."/>
            <person name="Mitchell J.A."/>
        </authorList>
    </citation>
    <scope>NUCLEOTIDE SEQUENCE [LARGE SCALE GENOMIC DNA]</scope>
    <source>
        <strain evidence="2">ULC066bin1</strain>
    </source>
</reference>
<dbReference type="SUPFAM" id="SSF143120">
    <property type="entry name" value="YefM-like"/>
    <property type="match status" value="1"/>
</dbReference>
<dbReference type="AlphaFoldDB" id="A0A2W4Y1W4"/>
<comment type="similarity">
    <text evidence="1">Belongs to the phD/YefM antitoxin family.</text>
</comment>
<comment type="caution">
    <text evidence="2">The sequence shown here is derived from an EMBL/GenBank/DDBJ whole genome shotgun (WGS) entry which is preliminary data.</text>
</comment>
<proteinExistence type="inferred from homology"/>
<sequence>MTITVTIPEASQQFSQLMGQVLLGEEIIICENGIAVATITPSKKKRQPRLAGQDKGKIFIAPDFNAPLPDEILAEFLG</sequence>
<dbReference type="InterPro" id="IPR036165">
    <property type="entry name" value="YefM-like_sf"/>
</dbReference>
<organism evidence="2 3">
    <name type="scientific">Pseudanabaena frigida</name>
    <dbReference type="NCBI Taxonomy" id="945775"/>
    <lineage>
        <taxon>Bacteria</taxon>
        <taxon>Bacillati</taxon>
        <taxon>Cyanobacteriota</taxon>
        <taxon>Cyanophyceae</taxon>
        <taxon>Pseudanabaenales</taxon>
        <taxon>Pseudanabaenaceae</taxon>
        <taxon>Pseudanabaena</taxon>
    </lineage>
</organism>
<evidence type="ECO:0000313" key="3">
    <source>
        <dbReference type="Proteomes" id="UP000249467"/>
    </source>
</evidence>
<evidence type="ECO:0000313" key="2">
    <source>
        <dbReference type="EMBL" id="PZO41521.1"/>
    </source>
</evidence>
<dbReference type="EMBL" id="QBML01000011">
    <property type="protein sequence ID" value="PZO41521.1"/>
    <property type="molecule type" value="Genomic_DNA"/>
</dbReference>
<gene>
    <name evidence="2" type="ORF">DCF19_10005</name>
</gene>